<evidence type="ECO:0000256" key="1">
    <source>
        <dbReference type="SAM" id="MobiDB-lite"/>
    </source>
</evidence>
<dbReference type="Proteomes" id="UP000230423">
    <property type="component" value="Unassembled WGS sequence"/>
</dbReference>
<keyword evidence="3" id="KW-1185">Reference proteome</keyword>
<evidence type="ECO:0000313" key="2">
    <source>
        <dbReference type="EMBL" id="PIO61402.1"/>
    </source>
</evidence>
<dbReference type="AlphaFoldDB" id="A0A2G9TVF0"/>
<sequence>MRSTKRKGNIRKQAQSLSKTLRKQIRKGML</sequence>
<name>A0A2G9TVF0_TELCI</name>
<reference evidence="2 3" key="1">
    <citation type="submission" date="2015-09" db="EMBL/GenBank/DDBJ databases">
        <title>Draft genome of the parasitic nematode Teladorsagia circumcincta isolate WARC Sus (inbred).</title>
        <authorList>
            <person name="Mitreva M."/>
        </authorList>
    </citation>
    <scope>NUCLEOTIDE SEQUENCE [LARGE SCALE GENOMIC DNA]</scope>
    <source>
        <strain evidence="2 3">S</strain>
    </source>
</reference>
<proteinExistence type="predicted"/>
<protein>
    <submittedName>
        <fullName evidence="2">Uncharacterized protein</fullName>
    </submittedName>
</protein>
<gene>
    <name evidence="2" type="ORF">TELCIR_17077</name>
</gene>
<dbReference type="EMBL" id="KZ353674">
    <property type="protein sequence ID" value="PIO61402.1"/>
    <property type="molecule type" value="Genomic_DNA"/>
</dbReference>
<feature type="region of interest" description="Disordered" evidence="1">
    <location>
        <begin position="1"/>
        <end position="30"/>
    </location>
</feature>
<feature type="compositionally biased region" description="Basic residues" evidence="1">
    <location>
        <begin position="20"/>
        <end position="30"/>
    </location>
</feature>
<accession>A0A2G9TVF0</accession>
<organism evidence="2 3">
    <name type="scientific">Teladorsagia circumcincta</name>
    <name type="common">Brown stomach worm</name>
    <name type="synonym">Ostertagia circumcincta</name>
    <dbReference type="NCBI Taxonomy" id="45464"/>
    <lineage>
        <taxon>Eukaryota</taxon>
        <taxon>Metazoa</taxon>
        <taxon>Ecdysozoa</taxon>
        <taxon>Nematoda</taxon>
        <taxon>Chromadorea</taxon>
        <taxon>Rhabditida</taxon>
        <taxon>Rhabditina</taxon>
        <taxon>Rhabditomorpha</taxon>
        <taxon>Strongyloidea</taxon>
        <taxon>Trichostrongylidae</taxon>
        <taxon>Teladorsagia</taxon>
    </lineage>
</organism>
<evidence type="ECO:0000313" key="3">
    <source>
        <dbReference type="Proteomes" id="UP000230423"/>
    </source>
</evidence>
<feature type="compositionally biased region" description="Basic residues" evidence="1">
    <location>
        <begin position="1"/>
        <end position="10"/>
    </location>
</feature>